<evidence type="ECO:0000259" key="8">
    <source>
        <dbReference type="PROSITE" id="PS50928"/>
    </source>
</evidence>
<dbReference type="GO" id="GO:0022857">
    <property type="term" value="F:transmembrane transporter activity"/>
    <property type="evidence" value="ECO:0007669"/>
    <property type="project" value="InterPro"/>
</dbReference>
<proteinExistence type="inferred from homology"/>
<feature type="domain" description="ABC transmembrane type-1" evidence="8">
    <location>
        <begin position="69"/>
        <end position="260"/>
    </location>
</feature>
<keyword evidence="5 7" id="KW-1133">Transmembrane helix</keyword>
<feature type="transmembrane region" description="Helical" evidence="7">
    <location>
        <begin position="61"/>
        <end position="91"/>
    </location>
</feature>
<keyword evidence="3" id="KW-1003">Cell membrane</keyword>
<dbReference type="Proteomes" id="UP000326852">
    <property type="component" value="Unassembled WGS sequence"/>
</dbReference>
<dbReference type="Pfam" id="PF00528">
    <property type="entry name" value="BPD_transp_1"/>
    <property type="match status" value="1"/>
</dbReference>
<dbReference type="Gene3D" id="1.10.3720.10">
    <property type="entry name" value="MetI-like"/>
    <property type="match status" value="1"/>
</dbReference>
<evidence type="ECO:0000256" key="6">
    <source>
        <dbReference type="ARBA" id="ARBA00023136"/>
    </source>
</evidence>
<dbReference type="InterPro" id="IPR043429">
    <property type="entry name" value="ArtM/GltK/GlnP/TcyL/YhdX-like"/>
</dbReference>
<accession>A0A5N6MUD1</accession>
<keyword evidence="2 7" id="KW-0813">Transport</keyword>
<dbReference type="CDD" id="cd06261">
    <property type="entry name" value="TM_PBP2"/>
    <property type="match status" value="1"/>
</dbReference>
<comment type="subcellular location">
    <subcellularLocation>
        <location evidence="1 7">Cell membrane</location>
        <topology evidence="1 7">Multi-pass membrane protein</topology>
    </subcellularLocation>
</comment>
<evidence type="ECO:0000256" key="5">
    <source>
        <dbReference type="ARBA" id="ARBA00022989"/>
    </source>
</evidence>
<evidence type="ECO:0000256" key="7">
    <source>
        <dbReference type="RuleBase" id="RU363032"/>
    </source>
</evidence>
<organism evidence="9 10">
    <name type="scientific">Arthrobacter yangruifuii</name>
    <dbReference type="NCBI Taxonomy" id="2606616"/>
    <lineage>
        <taxon>Bacteria</taxon>
        <taxon>Bacillati</taxon>
        <taxon>Actinomycetota</taxon>
        <taxon>Actinomycetes</taxon>
        <taxon>Micrococcales</taxon>
        <taxon>Micrococcaceae</taxon>
        <taxon>Arthrobacter</taxon>
    </lineage>
</organism>
<dbReference type="RefSeq" id="WP_152271567.1">
    <property type="nucleotide sequence ID" value="NZ_VTFX01000001.1"/>
</dbReference>
<dbReference type="GO" id="GO:0043190">
    <property type="term" value="C:ATP-binding cassette (ABC) transporter complex"/>
    <property type="evidence" value="ECO:0007669"/>
    <property type="project" value="InterPro"/>
</dbReference>
<sequence>MSAQNVLFDAPGPKARRNIRIVNILGVLLVLALLWFAASGLADKGQFEAAKWTPFLEWSTWQYYLLPGLLSTLKAAAVAVVTSIAFGLLFGIGRLSAFKPISWASGIVVEFFRAVPVLLMMVFFYQFLSKSTSVDPSQVPFWAVVIALTLYNGSVIAELVRSGVFGLPKGQREAGLAIGLTPGQSLRSIEMPQALVAMLPALLSQFVVILKDSALGTFIGYTELLEYARRLASGEGNILPALLVTAAIFIILNMLLTFAAQRLSRRLGARAGKVLQIEDTIEPEGIEAPAPAPAKGAAR</sequence>
<evidence type="ECO:0000256" key="3">
    <source>
        <dbReference type="ARBA" id="ARBA00022475"/>
    </source>
</evidence>
<keyword evidence="4 7" id="KW-0812">Transmembrane</keyword>
<feature type="transmembrane region" description="Helical" evidence="7">
    <location>
        <begin position="103"/>
        <end position="127"/>
    </location>
</feature>
<evidence type="ECO:0000313" key="9">
    <source>
        <dbReference type="EMBL" id="KAD4060433.1"/>
    </source>
</evidence>
<evidence type="ECO:0000256" key="1">
    <source>
        <dbReference type="ARBA" id="ARBA00004651"/>
    </source>
</evidence>
<dbReference type="GO" id="GO:0006865">
    <property type="term" value="P:amino acid transport"/>
    <property type="evidence" value="ECO:0007669"/>
    <property type="project" value="TreeGrafter"/>
</dbReference>
<dbReference type="AlphaFoldDB" id="A0A5N6MUD1"/>
<dbReference type="InterPro" id="IPR035906">
    <property type="entry name" value="MetI-like_sf"/>
</dbReference>
<dbReference type="PANTHER" id="PTHR30614:SF21">
    <property type="entry name" value="AMINO ACID ABC TRANSPORTER PERMEASE"/>
    <property type="match status" value="1"/>
</dbReference>
<dbReference type="NCBIfam" id="TIGR01726">
    <property type="entry name" value="HEQRo_perm_3TM"/>
    <property type="match status" value="1"/>
</dbReference>
<dbReference type="InterPro" id="IPR000515">
    <property type="entry name" value="MetI-like"/>
</dbReference>
<comment type="caution">
    <text evidence="9">The sequence shown here is derived from an EMBL/GenBank/DDBJ whole genome shotgun (WGS) entry which is preliminary data.</text>
</comment>
<comment type="similarity">
    <text evidence="7">Belongs to the binding-protein-dependent transport system permease family.</text>
</comment>
<protein>
    <submittedName>
        <fullName evidence="9">ABC transporter permease subunit</fullName>
    </submittedName>
</protein>
<reference evidence="9 10" key="1">
    <citation type="submission" date="2019-08" db="EMBL/GenBank/DDBJ databases">
        <title>Arthrobacter sp. nov., isolated from plateau pika and Tibetan wild ass.</title>
        <authorList>
            <person name="Ge Y."/>
        </authorList>
    </citation>
    <scope>NUCLEOTIDE SEQUENCE [LARGE SCALE GENOMIC DNA]</scope>
    <source>
        <strain evidence="9 10">785</strain>
    </source>
</reference>
<gene>
    <name evidence="9" type="ORF">GD627_05155</name>
</gene>
<dbReference type="InterPro" id="IPR010065">
    <property type="entry name" value="AA_ABC_transptr_permease_3TM"/>
</dbReference>
<feature type="transmembrane region" description="Helical" evidence="7">
    <location>
        <begin position="238"/>
        <end position="260"/>
    </location>
</feature>
<evidence type="ECO:0000256" key="4">
    <source>
        <dbReference type="ARBA" id="ARBA00022692"/>
    </source>
</evidence>
<dbReference type="EMBL" id="VTFX01000001">
    <property type="protein sequence ID" value="KAD4060433.1"/>
    <property type="molecule type" value="Genomic_DNA"/>
</dbReference>
<evidence type="ECO:0000313" key="10">
    <source>
        <dbReference type="Proteomes" id="UP000326852"/>
    </source>
</evidence>
<evidence type="ECO:0000256" key="2">
    <source>
        <dbReference type="ARBA" id="ARBA00022448"/>
    </source>
</evidence>
<keyword evidence="10" id="KW-1185">Reference proteome</keyword>
<dbReference type="PANTHER" id="PTHR30614">
    <property type="entry name" value="MEMBRANE COMPONENT OF AMINO ACID ABC TRANSPORTER"/>
    <property type="match status" value="1"/>
</dbReference>
<dbReference type="PROSITE" id="PS50928">
    <property type="entry name" value="ABC_TM1"/>
    <property type="match status" value="1"/>
</dbReference>
<dbReference type="SUPFAM" id="SSF161098">
    <property type="entry name" value="MetI-like"/>
    <property type="match status" value="1"/>
</dbReference>
<name>A0A5N6MUD1_9MICC</name>
<feature type="transmembrane region" description="Helical" evidence="7">
    <location>
        <begin position="139"/>
        <end position="160"/>
    </location>
</feature>
<keyword evidence="6 7" id="KW-0472">Membrane</keyword>
<feature type="transmembrane region" description="Helical" evidence="7">
    <location>
        <begin position="21"/>
        <end position="41"/>
    </location>
</feature>